<dbReference type="SUPFAM" id="SSF103107">
    <property type="entry name" value="Hypothetical protein c14orf129, hspc210"/>
    <property type="match status" value="1"/>
</dbReference>
<dbReference type="EMBL" id="FQNC01000047">
    <property type="protein sequence ID" value="SGY73025.1"/>
    <property type="molecule type" value="Genomic_DNA"/>
</dbReference>
<dbReference type="Gene3D" id="3.30.2280.10">
    <property type="entry name" value="Hypothetical protein (hspc210)"/>
    <property type="match status" value="1"/>
</dbReference>
<evidence type="ECO:0000313" key="2">
    <source>
        <dbReference type="EMBL" id="SGY73025.1"/>
    </source>
</evidence>
<dbReference type="InterPro" id="IPR023231">
    <property type="entry name" value="GSKIP_dom_sf"/>
</dbReference>
<dbReference type="Proteomes" id="UP000249464">
    <property type="component" value="Unassembled WGS sequence"/>
</dbReference>
<dbReference type="AlphaFoldDB" id="A0A2X0MER8"/>
<dbReference type="STRING" id="796604.A0A2X0MER8"/>
<sequence>MSYFTIYPDHLCSVHVTCIQKLSLSLPAPHLTGTMSSFSSTELLSSLSEIQSYSGIQSYTILPAHFCSSTNESRAEIKLLEEGEKAFIVCSDKGWSIALRSVVDWKRLPLDSAAKDTETFETLENLLAHLSPAFEAKRMQVLSDKLSAVRMERGEEEKEEGKDR</sequence>
<organism evidence="2 3">
    <name type="scientific">Microbotryum silenes-dioicae</name>
    <dbReference type="NCBI Taxonomy" id="796604"/>
    <lineage>
        <taxon>Eukaryota</taxon>
        <taxon>Fungi</taxon>
        <taxon>Dikarya</taxon>
        <taxon>Basidiomycota</taxon>
        <taxon>Pucciniomycotina</taxon>
        <taxon>Microbotryomycetes</taxon>
        <taxon>Microbotryales</taxon>
        <taxon>Microbotryaceae</taxon>
        <taxon>Microbotryum</taxon>
    </lineage>
</organism>
<evidence type="ECO:0000313" key="3">
    <source>
        <dbReference type="Proteomes" id="UP000249464"/>
    </source>
</evidence>
<proteinExistence type="predicted"/>
<name>A0A2X0MER8_9BASI</name>
<gene>
    <name evidence="2" type="primary">BQ5605_C005g03250</name>
    <name evidence="2" type="ORF">BQ5605_C005G03250</name>
</gene>
<dbReference type="Pfam" id="PF05303">
    <property type="entry name" value="GSKIP_dom"/>
    <property type="match status" value="1"/>
</dbReference>
<protein>
    <submittedName>
        <fullName evidence="2">BQ5605_C005g03250 protein</fullName>
    </submittedName>
</protein>
<evidence type="ECO:0000259" key="1">
    <source>
        <dbReference type="Pfam" id="PF05303"/>
    </source>
</evidence>
<keyword evidence="3" id="KW-1185">Reference proteome</keyword>
<feature type="domain" description="GSKIP" evidence="1">
    <location>
        <begin position="81"/>
        <end position="148"/>
    </location>
</feature>
<dbReference type="InterPro" id="IPR007967">
    <property type="entry name" value="GSKIP_dom"/>
</dbReference>
<reference evidence="2 3" key="1">
    <citation type="submission" date="2016-11" db="EMBL/GenBank/DDBJ databases">
        <authorList>
            <person name="Jaros S."/>
            <person name="Januszkiewicz K."/>
            <person name="Wedrychowicz H."/>
        </authorList>
    </citation>
    <scope>NUCLEOTIDE SEQUENCE [LARGE SCALE GENOMIC DNA]</scope>
</reference>
<accession>A0A2X0MER8</accession>